<evidence type="ECO:0000313" key="1">
    <source>
        <dbReference type="EMBL" id="KAJ6840768.1"/>
    </source>
</evidence>
<keyword evidence="3" id="KW-1185">Reference proteome</keyword>
<reference evidence="1" key="1">
    <citation type="journal article" date="2023" name="GigaByte">
        <title>Genome assembly of the bearded iris, Iris pallida Lam.</title>
        <authorList>
            <person name="Bruccoleri R.E."/>
            <person name="Oakeley E.J."/>
            <person name="Faust A.M.E."/>
            <person name="Altorfer M."/>
            <person name="Dessus-Babus S."/>
            <person name="Burckhardt D."/>
            <person name="Oertli M."/>
            <person name="Naumann U."/>
            <person name="Petersen F."/>
            <person name="Wong J."/>
        </authorList>
    </citation>
    <scope>NUCLEOTIDE SEQUENCE</scope>
    <source>
        <strain evidence="1">GSM-AAB239-AS_SAM_17_03QT</strain>
    </source>
</reference>
<evidence type="ECO:0000313" key="2">
    <source>
        <dbReference type="EMBL" id="KAJ6849920.1"/>
    </source>
</evidence>
<organism evidence="1 3">
    <name type="scientific">Iris pallida</name>
    <name type="common">Sweet iris</name>
    <dbReference type="NCBI Taxonomy" id="29817"/>
    <lineage>
        <taxon>Eukaryota</taxon>
        <taxon>Viridiplantae</taxon>
        <taxon>Streptophyta</taxon>
        <taxon>Embryophyta</taxon>
        <taxon>Tracheophyta</taxon>
        <taxon>Spermatophyta</taxon>
        <taxon>Magnoliopsida</taxon>
        <taxon>Liliopsida</taxon>
        <taxon>Asparagales</taxon>
        <taxon>Iridaceae</taxon>
        <taxon>Iridoideae</taxon>
        <taxon>Irideae</taxon>
        <taxon>Iris</taxon>
    </lineage>
</organism>
<accession>A0AAX6HJ96</accession>
<name>A0AAX6HJ96_IRIPA</name>
<dbReference type="Proteomes" id="UP001140949">
    <property type="component" value="Unassembled WGS sequence"/>
</dbReference>
<dbReference type="EMBL" id="JANAVB010003398">
    <property type="protein sequence ID" value="KAJ6849920.1"/>
    <property type="molecule type" value="Genomic_DNA"/>
</dbReference>
<dbReference type="EMBL" id="JANAVB010009198">
    <property type="protein sequence ID" value="KAJ6840768.1"/>
    <property type="molecule type" value="Genomic_DNA"/>
</dbReference>
<gene>
    <name evidence="1" type="ORF">M6B38_118565</name>
    <name evidence="2" type="ORF">M6B38_268850</name>
</gene>
<reference evidence="1" key="2">
    <citation type="submission" date="2023-04" db="EMBL/GenBank/DDBJ databases">
        <authorList>
            <person name="Bruccoleri R.E."/>
            <person name="Oakeley E.J."/>
            <person name="Faust A.-M."/>
            <person name="Dessus-Babus S."/>
            <person name="Altorfer M."/>
            <person name="Burckhardt D."/>
            <person name="Oertli M."/>
            <person name="Naumann U."/>
            <person name="Petersen F."/>
            <person name="Wong J."/>
        </authorList>
    </citation>
    <scope>NUCLEOTIDE SEQUENCE</scope>
    <source>
        <strain evidence="1">GSM-AAB239-AS_SAM_17_03QT</strain>
        <tissue evidence="1">Leaf</tissue>
    </source>
</reference>
<sequence>MGEHKCFLLQLFSRRAHGSVTNYFKSFDFFLQIAPSSLTAYLSKSNRIILSILLQPQKFFPPKILLLSPRSTEESEELNNQGDRTRVL</sequence>
<protein>
    <submittedName>
        <fullName evidence="1">Uncharacterized protein</fullName>
    </submittedName>
</protein>
<proteinExistence type="predicted"/>
<comment type="caution">
    <text evidence="1">The sequence shown here is derived from an EMBL/GenBank/DDBJ whole genome shotgun (WGS) entry which is preliminary data.</text>
</comment>
<dbReference type="AlphaFoldDB" id="A0AAX6HJ96"/>
<evidence type="ECO:0000313" key="3">
    <source>
        <dbReference type="Proteomes" id="UP001140949"/>
    </source>
</evidence>